<evidence type="ECO:0000313" key="1">
    <source>
        <dbReference type="EMBL" id="CAF5094346.1"/>
    </source>
</evidence>
<feature type="non-terminal residue" evidence="1">
    <location>
        <position position="80"/>
    </location>
</feature>
<name>A0A822E8V9_9BILA</name>
<dbReference type="AlphaFoldDB" id="A0A822E8V9"/>
<proteinExistence type="predicted"/>
<comment type="caution">
    <text evidence="1">The sequence shown here is derived from an EMBL/GenBank/DDBJ whole genome shotgun (WGS) entry which is preliminary data.</text>
</comment>
<evidence type="ECO:0000313" key="2">
    <source>
        <dbReference type="Proteomes" id="UP000663848"/>
    </source>
</evidence>
<gene>
    <name evidence="1" type="ORF">QYT958_LOCUS44502</name>
</gene>
<dbReference type="EMBL" id="CAJOBR010069190">
    <property type="protein sequence ID" value="CAF5094346.1"/>
    <property type="molecule type" value="Genomic_DNA"/>
</dbReference>
<organism evidence="1 2">
    <name type="scientific">Rotaria socialis</name>
    <dbReference type="NCBI Taxonomy" id="392032"/>
    <lineage>
        <taxon>Eukaryota</taxon>
        <taxon>Metazoa</taxon>
        <taxon>Spiralia</taxon>
        <taxon>Gnathifera</taxon>
        <taxon>Rotifera</taxon>
        <taxon>Eurotatoria</taxon>
        <taxon>Bdelloidea</taxon>
        <taxon>Philodinida</taxon>
        <taxon>Philodinidae</taxon>
        <taxon>Rotaria</taxon>
    </lineage>
</organism>
<protein>
    <submittedName>
        <fullName evidence="1">Uncharacterized protein</fullName>
    </submittedName>
</protein>
<accession>A0A822E8V9</accession>
<dbReference type="Proteomes" id="UP000663848">
    <property type="component" value="Unassembled WGS sequence"/>
</dbReference>
<reference evidence="1" key="1">
    <citation type="submission" date="2021-02" db="EMBL/GenBank/DDBJ databases">
        <authorList>
            <person name="Nowell W R."/>
        </authorList>
    </citation>
    <scope>NUCLEOTIDE SEQUENCE</scope>
</reference>
<sequence length="80" mass="9208">KLSRFRSHSRIVQNFVLVWLDPNIDGKLNDEHREIVNQVRSIVSNVKIYSDVDKCANFLDKIKNEKVFMIVSGALGQHAL</sequence>
<feature type="non-terminal residue" evidence="1">
    <location>
        <position position="1"/>
    </location>
</feature>